<evidence type="ECO:0000313" key="2">
    <source>
        <dbReference type="Proteomes" id="UP000006833"/>
    </source>
</evidence>
<dbReference type="STRING" id="398580.Dshi_0323"/>
<dbReference type="AlphaFoldDB" id="A8LM95"/>
<dbReference type="Proteomes" id="UP000006833">
    <property type="component" value="Chromosome"/>
</dbReference>
<dbReference type="HOGENOM" id="CLU_093830_0_0_5"/>
<sequence>MFGAWHPESDPDVPAGTQTMILLGPREPGFWTAFRASPEAQEARADPLDRWSRRVIGQWACDLGAKALFPFGGPPWRPFIRWARESGRAHVSPVGLLVHDTAGLMISYRGALALKQRLALPPPPPAPCAECSSQPCRIACPVSALSPEAYDVPLCKSFLDTPAGLDCHGRGCAVRRACPVSRSYGRAEAQSAFHMQSFHKRGQRGPE</sequence>
<proteinExistence type="predicted"/>
<gene>
    <name evidence="1" type="ordered locus">Dshi_0323</name>
</gene>
<keyword evidence="2" id="KW-1185">Reference proteome</keyword>
<reference evidence="2" key="1">
    <citation type="journal article" date="2010" name="ISME J.">
        <title>The complete genome sequence of the algal symbiont Dinoroseobacter shibae: a hitchhiker's guide to life in the sea.</title>
        <authorList>
            <person name="Wagner-Dobler I."/>
            <person name="Ballhausen B."/>
            <person name="Berger M."/>
            <person name="Brinkhoff T."/>
            <person name="Buchholz I."/>
            <person name="Bunk B."/>
            <person name="Cypionka H."/>
            <person name="Daniel R."/>
            <person name="Drepper T."/>
            <person name="Gerdts G."/>
            <person name="Hahnke S."/>
            <person name="Han C."/>
            <person name="Jahn D."/>
            <person name="Kalhoefer D."/>
            <person name="Kiss H."/>
            <person name="Klenk H.P."/>
            <person name="Kyrpides N."/>
            <person name="Liebl W."/>
            <person name="Liesegang H."/>
            <person name="Meincke L."/>
            <person name="Pati A."/>
            <person name="Petersen J."/>
            <person name="Piekarski T."/>
            <person name="Pommerenke C."/>
            <person name="Pradella S."/>
            <person name="Pukall R."/>
            <person name="Rabus R."/>
            <person name="Stackebrandt E."/>
            <person name="Thole S."/>
            <person name="Thompson L."/>
            <person name="Tielen P."/>
            <person name="Tomasch J."/>
            <person name="von Jan M."/>
            <person name="Wanphrut N."/>
            <person name="Wichels A."/>
            <person name="Zech H."/>
            <person name="Simon M."/>
        </authorList>
    </citation>
    <scope>NUCLEOTIDE SEQUENCE [LARGE SCALE GENOMIC DNA]</scope>
    <source>
        <strain evidence="2">DSM 16493 / NCIMB 14021 / DFL 12</strain>
    </source>
</reference>
<accession>A8LM95</accession>
<dbReference type="EMBL" id="CP000830">
    <property type="protein sequence ID" value="ABV92072.1"/>
    <property type="molecule type" value="Genomic_DNA"/>
</dbReference>
<evidence type="ECO:0000313" key="1">
    <source>
        <dbReference type="EMBL" id="ABV92072.1"/>
    </source>
</evidence>
<protein>
    <recommendedName>
        <fullName evidence="3">4Fe-4S ferredoxin-type domain-containing protein</fullName>
    </recommendedName>
</protein>
<name>A8LM95_DINSH</name>
<dbReference type="eggNOG" id="COG1600">
    <property type="taxonomic scope" value="Bacteria"/>
</dbReference>
<dbReference type="KEGG" id="dsh:Dshi_0323"/>
<organism evidence="1 2">
    <name type="scientific">Dinoroseobacter shibae (strain DSM 16493 / NCIMB 14021 / DFL 12)</name>
    <dbReference type="NCBI Taxonomy" id="398580"/>
    <lineage>
        <taxon>Bacteria</taxon>
        <taxon>Pseudomonadati</taxon>
        <taxon>Pseudomonadota</taxon>
        <taxon>Alphaproteobacteria</taxon>
        <taxon>Rhodobacterales</taxon>
        <taxon>Roseobacteraceae</taxon>
        <taxon>Dinoroseobacter</taxon>
    </lineage>
</organism>
<evidence type="ECO:0008006" key="3">
    <source>
        <dbReference type="Google" id="ProtNLM"/>
    </source>
</evidence>